<gene>
    <name evidence="2" type="ORF">KL86DPRO_11309</name>
</gene>
<dbReference type="PANTHER" id="PTHR36179">
    <property type="entry name" value="LUD_DOM DOMAIN-CONTAINING PROTEIN"/>
    <property type="match status" value="1"/>
</dbReference>
<dbReference type="PANTHER" id="PTHR36179:SF2">
    <property type="entry name" value="LUD DOMAIN-CONTAINING PROTEIN"/>
    <property type="match status" value="1"/>
</dbReference>
<protein>
    <recommendedName>
        <fullName evidence="1">LUD domain-containing protein</fullName>
    </recommendedName>
</protein>
<evidence type="ECO:0000259" key="1">
    <source>
        <dbReference type="Pfam" id="PF02589"/>
    </source>
</evidence>
<dbReference type="AlphaFoldDB" id="A0A212JEY7"/>
<sequence length="222" mass="24511">MATKKTMTPEEQYWTLRLEKAAKALEANRFGVSVHATGKDAAEHLVKKVLPKGWKGTVNFGGSASVLQSGVIPMLQKLPGANVLPNWDPKMDRAEMLRLRREHFICELYLCSSNAVTMAGQLVNVDGLGNRVASMIYGPEKVALFVGRNKLCETMDVALDRVHNIAAPMNNIRLGHPNPCVKAGRCMDCKSPSRICNAWSVIERCNPAERIHVLLINEDTGF</sequence>
<dbReference type="EMBL" id="FLUQ01000001">
    <property type="protein sequence ID" value="SBV97981.1"/>
    <property type="molecule type" value="Genomic_DNA"/>
</dbReference>
<evidence type="ECO:0000313" key="2">
    <source>
        <dbReference type="EMBL" id="SBV97981.1"/>
    </source>
</evidence>
<dbReference type="Pfam" id="PF02589">
    <property type="entry name" value="LUD_dom"/>
    <property type="match status" value="1"/>
</dbReference>
<feature type="domain" description="LUD" evidence="1">
    <location>
        <begin position="18"/>
        <end position="216"/>
    </location>
</feature>
<accession>A0A212JEY7</accession>
<organism evidence="2">
    <name type="scientific">uncultured delta proteobacterium</name>
    <dbReference type="NCBI Taxonomy" id="34034"/>
    <lineage>
        <taxon>Bacteria</taxon>
        <taxon>Deltaproteobacteria</taxon>
        <taxon>environmental samples</taxon>
    </lineage>
</organism>
<reference evidence="2" key="1">
    <citation type="submission" date="2016-04" db="EMBL/GenBank/DDBJ databases">
        <authorList>
            <person name="Evans L.H."/>
            <person name="Alamgir A."/>
            <person name="Owens N."/>
            <person name="Weber N.D."/>
            <person name="Virtaneva K."/>
            <person name="Barbian K."/>
            <person name="Babar A."/>
            <person name="Rosenke K."/>
        </authorList>
    </citation>
    <scope>NUCLEOTIDE SEQUENCE</scope>
    <source>
        <strain evidence="2">86</strain>
    </source>
</reference>
<dbReference type="InterPro" id="IPR003741">
    <property type="entry name" value="LUD_dom"/>
</dbReference>
<name>A0A212JEY7_9DELT</name>
<proteinExistence type="predicted"/>